<sequence length="596" mass="65018">MSTRNLLLFLFSMPLFLFACGGSDSSPAIEVPITAAEPPRISFELDVESSVLSGMYMFNGQLAWQSAYRRGEVFIYANEREVPTYIGSTSALEYSARLVHGEYDARYDYVQGEFIPVNEDALVNEGIDFNADTYVDIDIPVVNVRPVITLNGGGFPNSVYESGEIFLQSVSSGELISIGVTSNMPDSIWVVPGEYHVVYQLYNGGDLVPINSNARIASNIALIEDGELIVDVQSSLLTATFTHNGADFVSSPYAYANFFLVNSETQDEAYLGRSYHRPDGLNVINGSYHLEYRHVAGDFYPINAAKIVQKNIEHFSDAVYRFPVSSHSWQVSLSLNGDAFPASVYHRGEIHLVDEETGSYSLLGASNSALEPALILAGTYSLAYTHVQGNLVPQNTRAVVASAVSILEAGTLELDIEAAIVATDVTLNGAAFPSDGAEIASLLLEGSLTEAPVVVATTDSQAESTTLVILGDYDFRYRCEQCVSIPWNSHTDISSNVAIAGNTTLSHDLTSVRVDLSVTHNGEPFPASAYESGHIWGGTQESEAFFFGRTHQFNEDIILIEGDYTLYYKYSNGGELVPINEWIDIGQRSLLKSDEN</sequence>
<organism evidence="2 3">
    <name type="scientific">Simiduia aestuariiviva</name>
    <dbReference type="NCBI Taxonomy" id="1510459"/>
    <lineage>
        <taxon>Bacteria</taxon>
        <taxon>Pseudomonadati</taxon>
        <taxon>Pseudomonadota</taxon>
        <taxon>Gammaproteobacteria</taxon>
        <taxon>Cellvibrionales</taxon>
        <taxon>Cellvibrionaceae</taxon>
        <taxon>Simiduia</taxon>
    </lineage>
</organism>
<accession>A0A839UNT1</accession>
<dbReference type="EMBL" id="JACHXZ010000001">
    <property type="protein sequence ID" value="MBB3167406.1"/>
    <property type="molecule type" value="Genomic_DNA"/>
</dbReference>
<feature type="signal peptide" evidence="1">
    <location>
        <begin position="1"/>
        <end position="19"/>
    </location>
</feature>
<keyword evidence="3" id="KW-1185">Reference proteome</keyword>
<comment type="caution">
    <text evidence="2">The sequence shown here is derived from an EMBL/GenBank/DDBJ whole genome shotgun (WGS) entry which is preliminary data.</text>
</comment>
<evidence type="ECO:0000313" key="3">
    <source>
        <dbReference type="Proteomes" id="UP000559987"/>
    </source>
</evidence>
<protein>
    <recommendedName>
        <fullName evidence="4">DUF4382 domain-containing protein</fullName>
    </recommendedName>
</protein>
<dbReference type="RefSeq" id="WP_183908095.1">
    <property type="nucleotide sequence ID" value="NZ_JACHXZ010000001.1"/>
</dbReference>
<name>A0A839UNT1_9GAMM</name>
<evidence type="ECO:0000256" key="1">
    <source>
        <dbReference type="SAM" id="SignalP"/>
    </source>
</evidence>
<evidence type="ECO:0008006" key="4">
    <source>
        <dbReference type="Google" id="ProtNLM"/>
    </source>
</evidence>
<proteinExistence type="predicted"/>
<feature type="chain" id="PRO_5032647290" description="DUF4382 domain-containing protein" evidence="1">
    <location>
        <begin position="20"/>
        <end position="596"/>
    </location>
</feature>
<gene>
    <name evidence="2" type="ORF">FHS30_000582</name>
</gene>
<dbReference type="AlphaFoldDB" id="A0A839UNT1"/>
<dbReference type="PROSITE" id="PS51257">
    <property type="entry name" value="PROKAR_LIPOPROTEIN"/>
    <property type="match status" value="1"/>
</dbReference>
<reference evidence="2 3" key="1">
    <citation type="submission" date="2020-08" db="EMBL/GenBank/DDBJ databases">
        <title>Genomic Encyclopedia of Type Strains, Phase III (KMG-III): the genomes of soil and plant-associated and newly described type strains.</title>
        <authorList>
            <person name="Whitman W."/>
        </authorList>
    </citation>
    <scope>NUCLEOTIDE SEQUENCE [LARGE SCALE GENOMIC DNA]</scope>
    <source>
        <strain evidence="2 3">CECT 8571</strain>
    </source>
</reference>
<evidence type="ECO:0000313" key="2">
    <source>
        <dbReference type="EMBL" id="MBB3167406.1"/>
    </source>
</evidence>
<keyword evidence="1" id="KW-0732">Signal</keyword>
<dbReference type="Proteomes" id="UP000559987">
    <property type="component" value="Unassembled WGS sequence"/>
</dbReference>